<feature type="non-terminal residue" evidence="2">
    <location>
        <position position="513"/>
    </location>
</feature>
<keyword evidence="3" id="KW-1185">Reference proteome</keyword>
<feature type="compositionally biased region" description="Acidic residues" evidence="1">
    <location>
        <begin position="420"/>
        <end position="432"/>
    </location>
</feature>
<protein>
    <submittedName>
        <fullName evidence="2">Uncharacterized protein</fullName>
    </submittedName>
</protein>
<comment type="caution">
    <text evidence="2">The sequence shown here is derived from an EMBL/GenBank/DDBJ whole genome shotgun (WGS) entry which is preliminary data.</text>
</comment>
<reference evidence="2" key="1">
    <citation type="submission" date="2023-10" db="EMBL/GenBank/DDBJ databases">
        <authorList>
            <person name="Chen Y."/>
            <person name="Shah S."/>
            <person name="Dougan E. K."/>
            <person name="Thang M."/>
            <person name="Chan C."/>
        </authorList>
    </citation>
    <scope>NUCLEOTIDE SEQUENCE [LARGE SCALE GENOMIC DNA]</scope>
</reference>
<accession>A0ABN9VQU1</accession>
<organism evidence="2 3">
    <name type="scientific">Prorocentrum cordatum</name>
    <dbReference type="NCBI Taxonomy" id="2364126"/>
    <lineage>
        <taxon>Eukaryota</taxon>
        <taxon>Sar</taxon>
        <taxon>Alveolata</taxon>
        <taxon>Dinophyceae</taxon>
        <taxon>Prorocentrales</taxon>
        <taxon>Prorocentraceae</taxon>
        <taxon>Prorocentrum</taxon>
    </lineage>
</organism>
<dbReference type="Proteomes" id="UP001189429">
    <property type="component" value="Unassembled WGS sequence"/>
</dbReference>
<name>A0ABN9VQU1_9DINO</name>
<feature type="region of interest" description="Disordered" evidence="1">
    <location>
        <begin position="413"/>
        <end position="446"/>
    </location>
</feature>
<evidence type="ECO:0000313" key="3">
    <source>
        <dbReference type="Proteomes" id="UP001189429"/>
    </source>
</evidence>
<proteinExistence type="predicted"/>
<dbReference type="EMBL" id="CAUYUJ010017563">
    <property type="protein sequence ID" value="CAK0875836.1"/>
    <property type="molecule type" value="Genomic_DNA"/>
</dbReference>
<feature type="compositionally biased region" description="Basic residues" evidence="1">
    <location>
        <begin position="203"/>
        <end position="221"/>
    </location>
</feature>
<sequence>MARGSLAADSAAVYKNVGQFKAALDKFAFVNRAQFLRVVKDGAIEGTSPCPNIPSTRALPFAQHFGLVENECECSRCGADSSLCLQNNRGVPGWRWRGPRYDDACECCRGREKRVGVGGFFDGVDGSNWLSKLDAMMMWVLGYDRGTIVEGERESERTSHRTVERWTDEFQRAACKRVDEPAAFETKRRGQASKKRELPMKGPMKKPTRGRIKKPPMKPKFAKQADGERGARCAGGSNSFVFRVLGHPAGALGGRPRGAKEMVANLRLIGLRKDDVFASDRLRAENGWPRTRPPHEIVNHPEGEVAGASGYSANAIEAKRGVVKREKLDWDSIEMEFVPSGRCALCASLKYKTQYGFGQWPRRSRGAAACCGSRSARDPPEVGWPGQLERRMSLSTSFGVLCQVDCAAGPGSAGRGCGGELDEDGDLDEPLEEPWTPQRSRSGLVSYSADSHAPLLEPPVRSGQVWHLRNGGRDIAQTTLTLHPNGFCVSDEPAGPEADATSQSTPPTAMKVA</sequence>
<evidence type="ECO:0000313" key="2">
    <source>
        <dbReference type="EMBL" id="CAK0875836.1"/>
    </source>
</evidence>
<gene>
    <name evidence="2" type="ORF">PCOR1329_LOCUS60404</name>
</gene>
<feature type="compositionally biased region" description="Polar residues" evidence="1">
    <location>
        <begin position="437"/>
        <end position="446"/>
    </location>
</feature>
<feature type="compositionally biased region" description="Basic and acidic residues" evidence="1">
    <location>
        <begin position="184"/>
        <end position="199"/>
    </location>
</feature>
<feature type="region of interest" description="Disordered" evidence="1">
    <location>
        <begin position="488"/>
        <end position="513"/>
    </location>
</feature>
<feature type="region of interest" description="Disordered" evidence="1">
    <location>
        <begin position="184"/>
        <end position="232"/>
    </location>
</feature>
<evidence type="ECO:0000256" key="1">
    <source>
        <dbReference type="SAM" id="MobiDB-lite"/>
    </source>
</evidence>